<dbReference type="OrthoDB" id="9811476at2"/>
<gene>
    <name evidence="1" type="ORF">DS843_22415</name>
</gene>
<dbReference type="Proteomes" id="UP000480854">
    <property type="component" value="Unassembled WGS sequence"/>
</dbReference>
<accession>A0A9W7KQK4</accession>
<dbReference type="Pfam" id="PF04250">
    <property type="entry name" value="DUF429"/>
    <property type="match status" value="1"/>
</dbReference>
<dbReference type="EMBL" id="QOKW01000022">
    <property type="protein sequence ID" value="KAA0677717.1"/>
    <property type="molecule type" value="Genomic_DNA"/>
</dbReference>
<protein>
    <submittedName>
        <fullName evidence="1">DUF429 domain-containing protein</fullName>
    </submittedName>
</protein>
<evidence type="ECO:0000313" key="1">
    <source>
        <dbReference type="EMBL" id="KAA0677717.1"/>
    </source>
</evidence>
<dbReference type="InterPro" id="IPR007362">
    <property type="entry name" value="DUF429"/>
</dbReference>
<comment type="caution">
    <text evidence="1">The sequence shown here is derived from an EMBL/GenBank/DDBJ whole genome shotgun (WGS) entry which is preliminary data.</text>
</comment>
<sequence length="289" mass="31476">MRSGRGSVWSVMALHSAGFLTVICAPEPHLDTPPESVRTGAARYPALPMDRVSCKVRRVIMIVQGADGAGRGRLVVVRLDTETGMADWRVGPAAQVLADAKSADLTLVDVPVGLPPTGHRAADLQARRLLGKAWPRVFTGVRRPLLDRVGDLAAAQAWAKRDGCGISLQLFHILPLVRAMDEAIAPALQARVREGHPELTFHRLSGGRFLPRKNRAPGREQRLHILEANGLPQARRWIDERWGTGVAADDVLDASVLALAARDTLAGMARVVPATLERDQRGLRMEMCY</sequence>
<reference evidence="1 2" key="1">
    <citation type="submission" date="2018-07" db="EMBL/GenBank/DDBJ databases">
        <title>Genome sequence of Azospirillum sp. ATCC 49961.</title>
        <authorList>
            <person name="Sant'Anna F.H."/>
            <person name="Baldani J.I."/>
            <person name="Zilli J.E."/>
            <person name="Reis V.M."/>
            <person name="Hartmann A."/>
            <person name="Cruz L."/>
            <person name="de Souza E.M."/>
            <person name="de Oliveira Pedrosa F."/>
            <person name="Passaglia L.M.P."/>
        </authorList>
    </citation>
    <scope>NUCLEOTIDE SEQUENCE [LARGE SCALE GENOMIC DNA]</scope>
    <source>
        <strain evidence="1 2">ATCC 49961</strain>
    </source>
</reference>
<proteinExistence type="predicted"/>
<evidence type="ECO:0000313" key="2">
    <source>
        <dbReference type="Proteomes" id="UP000480854"/>
    </source>
</evidence>
<name>A0A9W7KQK4_9PROT</name>
<organism evidence="1 2">
    <name type="scientific">Roseomonas genomospecies 6</name>
    <dbReference type="NCBI Taxonomy" id="214106"/>
    <lineage>
        <taxon>Bacteria</taxon>
        <taxon>Pseudomonadati</taxon>
        <taxon>Pseudomonadota</taxon>
        <taxon>Alphaproteobacteria</taxon>
        <taxon>Acetobacterales</taxon>
        <taxon>Roseomonadaceae</taxon>
        <taxon>Roseomonas</taxon>
    </lineage>
</organism>
<dbReference type="AlphaFoldDB" id="A0A9W7KQK4"/>
<keyword evidence="2" id="KW-1185">Reference proteome</keyword>